<protein>
    <submittedName>
        <fullName evidence="3">Uncharacterized protein</fullName>
    </submittedName>
</protein>
<name>A0A7Z0WEW7_9PSEU</name>
<keyword evidence="4" id="KW-1185">Reference proteome</keyword>
<evidence type="ECO:0000256" key="2">
    <source>
        <dbReference type="SAM" id="Phobius"/>
    </source>
</evidence>
<organism evidence="3 4">
    <name type="scientific">Actinophytocola xinjiangensis</name>
    <dbReference type="NCBI Taxonomy" id="485602"/>
    <lineage>
        <taxon>Bacteria</taxon>
        <taxon>Bacillati</taxon>
        <taxon>Actinomycetota</taxon>
        <taxon>Actinomycetes</taxon>
        <taxon>Pseudonocardiales</taxon>
        <taxon>Pseudonocardiaceae</taxon>
    </lineage>
</organism>
<evidence type="ECO:0000313" key="3">
    <source>
        <dbReference type="EMBL" id="OLF05635.1"/>
    </source>
</evidence>
<evidence type="ECO:0000256" key="1">
    <source>
        <dbReference type="SAM" id="MobiDB-lite"/>
    </source>
</evidence>
<sequence length="207" mass="22676">MRMDSTVNEPSRDRQGHPPLPPPPGGPPGTWQGQLGGYSYPSGPLGLPAYPAPPIRPATVLTTVVPRGPLTWAGGLLVLHLLLAIAATTVSWINRDDLSEVAMEGWRESPAAEKFAVQMLVLRVAENLVFLVSFLLLLRGVWRGKWQAWWRLIYLAVVGASILGFLVIVQRSPLLKALQGWQIIVLLALVAMVAHPAIRAHCAKRRR</sequence>
<dbReference type="EMBL" id="MSIF01000027">
    <property type="protein sequence ID" value="OLF05635.1"/>
    <property type="molecule type" value="Genomic_DNA"/>
</dbReference>
<feature type="transmembrane region" description="Helical" evidence="2">
    <location>
        <begin position="149"/>
        <end position="169"/>
    </location>
</feature>
<comment type="caution">
    <text evidence="3">The sequence shown here is derived from an EMBL/GenBank/DDBJ whole genome shotgun (WGS) entry which is preliminary data.</text>
</comment>
<proteinExistence type="predicted"/>
<evidence type="ECO:0000313" key="4">
    <source>
        <dbReference type="Proteomes" id="UP000185696"/>
    </source>
</evidence>
<gene>
    <name evidence="3" type="ORF">BLA60_35790</name>
</gene>
<feature type="transmembrane region" description="Helical" evidence="2">
    <location>
        <begin position="115"/>
        <end position="137"/>
    </location>
</feature>
<keyword evidence="2" id="KW-1133">Transmembrane helix</keyword>
<feature type="transmembrane region" description="Helical" evidence="2">
    <location>
        <begin position="181"/>
        <end position="198"/>
    </location>
</feature>
<keyword evidence="2" id="KW-0472">Membrane</keyword>
<accession>A0A7Z0WEW7</accession>
<dbReference type="Proteomes" id="UP000185696">
    <property type="component" value="Unassembled WGS sequence"/>
</dbReference>
<dbReference type="AlphaFoldDB" id="A0A7Z0WEW7"/>
<feature type="region of interest" description="Disordered" evidence="1">
    <location>
        <begin position="1"/>
        <end position="35"/>
    </location>
</feature>
<feature type="compositionally biased region" description="Pro residues" evidence="1">
    <location>
        <begin position="18"/>
        <end position="27"/>
    </location>
</feature>
<reference evidence="3 4" key="1">
    <citation type="submission" date="2016-12" db="EMBL/GenBank/DDBJ databases">
        <title>The draft genome sequence of Actinophytocola xinjiangensis.</title>
        <authorList>
            <person name="Wang W."/>
            <person name="Yuan L."/>
        </authorList>
    </citation>
    <scope>NUCLEOTIDE SEQUENCE [LARGE SCALE GENOMIC DNA]</scope>
    <source>
        <strain evidence="3 4">CGMCC 4.4663</strain>
    </source>
</reference>
<keyword evidence="2" id="KW-0812">Transmembrane</keyword>
<feature type="transmembrane region" description="Helical" evidence="2">
    <location>
        <begin position="76"/>
        <end position="95"/>
    </location>
</feature>